<keyword evidence="5" id="KW-0560">Oxidoreductase</keyword>
<reference evidence="7" key="2">
    <citation type="submission" date="2015-06" db="UniProtKB">
        <authorList>
            <consortium name="EnsemblMetazoa"/>
        </authorList>
    </citation>
    <scope>IDENTIFICATION</scope>
</reference>
<protein>
    <recommendedName>
        <fullName evidence="6">Glucose-methanol-choline oxidoreductase N-terminal domain-containing protein</fullName>
    </recommendedName>
</protein>
<evidence type="ECO:0000256" key="4">
    <source>
        <dbReference type="ARBA" id="ARBA00022827"/>
    </source>
</evidence>
<evidence type="ECO:0000256" key="1">
    <source>
        <dbReference type="ARBA" id="ARBA00001974"/>
    </source>
</evidence>
<dbReference type="HOGENOM" id="CLU_1860242_0_0_1"/>
<dbReference type="Gene3D" id="3.30.560.10">
    <property type="entry name" value="Glucose Oxidase, domain 3"/>
    <property type="match status" value="1"/>
</dbReference>
<evidence type="ECO:0000313" key="7">
    <source>
        <dbReference type="EnsemblMetazoa" id="MESCA011313-PA"/>
    </source>
</evidence>
<sequence>MKAFLNAGSELGYNITDINGEHGIGFSRVQANIRDGRRCSTSKAFIQPVKHRQNLHISLKSWATKILIDTESKKAQGVEFVKNKKKFSIKIKREVILSAGAIGSPQLLMLSGIGPKSDLNKLNITVLKDAKVGYNLQD</sequence>
<reference evidence="8" key="1">
    <citation type="submission" date="2013-02" db="EMBL/GenBank/DDBJ databases">
        <authorList>
            <person name="Hughes D."/>
        </authorList>
    </citation>
    <scope>NUCLEOTIDE SEQUENCE</scope>
    <source>
        <strain>Durham</strain>
        <strain evidence="8">NC isolate 2 -- Noor lab</strain>
    </source>
</reference>
<evidence type="ECO:0000256" key="2">
    <source>
        <dbReference type="ARBA" id="ARBA00010790"/>
    </source>
</evidence>
<dbReference type="InterPro" id="IPR012132">
    <property type="entry name" value="GMC_OxRdtase"/>
</dbReference>
<comment type="cofactor">
    <cofactor evidence="1">
        <name>FAD</name>
        <dbReference type="ChEBI" id="CHEBI:57692"/>
    </cofactor>
</comment>
<dbReference type="AlphaFoldDB" id="T1H4U5"/>
<name>T1H4U5_MEGSC</name>
<evidence type="ECO:0000256" key="3">
    <source>
        <dbReference type="ARBA" id="ARBA00022630"/>
    </source>
</evidence>
<feature type="domain" description="Glucose-methanol-choline oxidoreductase N-terminal" evidence="6">
    <location>
        <begin position="100"/>
        <end position="114"/>
    </location>
</feature>
<evidence type="ECO:0000256" key="5">
    <source>
        <dbReference type="ARBA" id="ARBA00023002"/>
    </source>
</evidence>
<dbReference type="Gene3D" id="4.10.450.10">
    <property type="entry name" value="Glucose Oxidase, domain 2"/>
    <property type="match status" value="1"/>
</dbReference>
<dbReference type="PROSITE" id="PS00624">
    <property type="entry name" value="GMC_OXRED_2"/>
    <property type="match status" value="1"/>
</dbReference>
<dbReference type="Proteomes" id="UP000015102">
    <property type="component" value="Unassembled WGS sequence"/>
</dbReference>
<dbReference type="GO" id="GO:0050660">
    <property type="term" value="F:flavin adenine dinucleotide binding"/>
    <property type="evidence" value="ECO:0007669"/>
    <property type="project" value="InterPro"/>
</dbReference>
<comment type="similarity">
    <text evidence="2">Belongs to the GMC oxidoreductase family.</text>
</comment>
<keyword evidence="8" id="KW-1185">Reference proteome</keyword>
<evidence type="ECO:0000259" key="6">
    <source>
        <dbReference type="PROSITE" id="PS00624"/>
    </source>
</evidence>
<dbReference type="InterPro" id="IPR000172">
    <property type="entry name" value="GMC_OxRdtase_N"/>
</dbReference>
<dbReference type="PANTHER" id="PTHR11552:SF216">
    <property type="entry name" value="GLUCOSE-METHANOL-CHOLINE OXIDOREDUCTASE N-TERMINAL DOMAIN-CONTAINING PROTEIN"/>
    <property type="match status" value="1"/>
</dbReference>
<evidence type="ECO:0000313" key="8">
    <source>
        <dbReference type="Proteomes" id="UP000015102"/>
    </source>
</evidence>
<dbReference type="PANTHER" id="PTHR11552">
    <property type="entry name" value="GLUCOSE-METHANOL-CHOLINE GMC OXIDOREDUCTASE"/>
    <property type="match status" value="1"/>
</dbReference>
<dbReference type="InterPro" id="IPR027424">
    <property type="entry name" value="Glucose_Oxidase_domain_2"/>
</dbReference>
<dbReference type="STRING" id="36166.T1H4U5"/>
<proteinExistence type="inferred from homology"/>
<keyword evidence="4" id="KW-0274">FAD</keyword>
<dbReference type="OMA" id="QYESSIA"/>
<dbReference type="GO" id="GO:0016614">
    <property type="term" value="F:oxidoreductase activity, acting on CH-OH group of donors"/>
    <property type="evidence" value="ECO:0007669"/>
    <property type="project" value="InterPro"/>
</dbReference>
<dbReference type="SUPFAM" id="SSF51905">
    <property type="entry name" value="FAD/NAD(P)-binding domain"/>
    <property type="match status" value="1"/>
</dbReference>
<accession>T1H4U5</accession>
<dbReference type="InterPro" id="IPR036188">
    <property type="entry name" value="FAD/NAD-bd_sf"/>
</dbReference>
<dbReference type="Pfam" id="PF00732">
    <property type="entry name" value="GMC_oxred_N"/>
    <property type="match status" value="1"/>
</dbReference>
<organism evidence="7 8">
    <name type="scientific">Megaselia scalaris</name>
    <name type="common">Humpbacked fly</name>
    <name type="synonym">Phora scalaris</name>
    <dbReference type="NCBI Taxonomy" id="36166"/>
    <lineage>
        <taxon>Eukaryota</taxon>
        <taxon>Metazoa</taxon>
        <taxon>Ecdysozoa</taxon>
        <taxon>Arthropoda</taxon>
        <taxon>Hexapoda</taxon>
        <taxon>Insecta</taxon>
        <taxon>Pterygota</taxon>
        <taxon>Neoptera</taxon>
        <taxon>Endopterygota</taxon>
        <taxon>Diptera</taxon>
        <taxon>Brachycera</taxon>
        <taxon>Muscomorpha</taxon>
        <taxon>Platypezoidea</taxon>
        <taxon>Phoridae</taxon>
        <taxon>Megaseliini</taxon>
        <taxon>Megaselia</taxon>
    </lineage>
</organism>
<keyword evidence="3" id="KW-0285">Flavoprotein</keyword>
<dbReference type="EnsemblMetazoa" id="MESCA011313-RA">
    <property type="protein sequence ID" value="MESCA011313-PA"/>
    <property type="gene ID" value="MESCA011313"/>
</dbReference>
<dbReference type="Gene3D" id="3.50.50.60">
    <property type="entry name" value="FAD/NAD(P)-binding domain"/>
    <property type="match status" value="1"/>
</dbReference>
<dbReference type="EMBL" id="CAQQ02164234">
    <property type="status" value="NOT_ANNOTATED_CDS"/>
    <property type="molecule type" value="Genomic_DNA"/>
</dbReference>